<comment type="caution">
    <text evidence="2">The sequence shown here is derived from an EMBL/GenBank/DDBJ whole genome shotgun (WGS) entry which is preliminary data.</text>
</comment>
<evidence type="ECO:0000313" key="3">
    <source>
        <dbReference type="Proteomes" id="UP000306236"/>
    </source>
</evidence>
<evidence type="ECO:0000313" key="2">
    <source>
        <dbReference type="EMBL" id="THJ32801.1"/>
    </source>
</evidence>
<protein>
    <submittedName>
        <fullName evidence="2">Uncharacterized protein</fullName>
    </submittedName>
</protein>
<keyword evidence="3" id="KW-1185">Reference proteome</keyword>
<organism evidence="2 3">
    <name type="scientific">Lampropedia aestuarii</name>
    <dbReference type="NCBI Taxonomy" id="2562762"/>
    <lineage>
        <taxon>Bacteria</taxon>
        <taxon>Pseudomonadati</taxon>
        <taxon>Pseudomonadota</taxon>
        <taxon>Betaproteobacteria</taxon>
        <taxon>Burkholderiales</taxon>
        <taxon>Comamonadaceae</taxon>
        <taxon>Lampropedia</taxon>
    </lineage>
</organism>
<dbReference type="Proteomes" id="UP000306236">
    <property type="component" value="Unassembled WGS sequence"/>
</dbReference>
<feature type="region of interest" description="Disordered" evidence="1">
    <location>
        <begin position="51"/>
        <end position="72"/>
    </location>
</feature>
<sequence length="136" mass="13418">MSGFNLLFGGSGTLKYQKFTVNGVFVPSAALLARGGLVFVRALSGGQGGPRGSFTQGGGLGPQEGNPPGANGTVNEGYLYLKGIASVEIGSGGFGQTASAAATLGGRSSFGSSDSGYIAAVNVLSVSVKGRVDQSH</sequence>
<dbReference type="AlphaFoldDB" id="A0A4S5BPF9"/>
<gene>
    <name evidence="2" type="ORF">E8K88_10950</name>
</gene>
<evidence type="ECO:0000256" key="1">
    <source>
        <dbReference type="SAM" id="MobiDB-lite"/>
    </source>
</evidence>
<reference evidence="2 3" key="1">
    <citation type="submission" date="2019-04" db="EMBL/GenBank/DDBJ databases">
        <title>Lampropedia sp YIM MLB12 draf genome.</title>
        <authorList>
            <person name="Wang Y.-X."/>
        </authorList>
    </citation>
    <scope>NUCLEOTIDE SEQUENCE [LARGE SCALE GENOMIC DNA]</scope>
    <source>
        <strain evidence="2 3">YIM MLB12</strain>
    </source>
</reference>
<accession>A0A4S5BPF9</accession>
<dbReference type="EMBL" id="SSWX01000013">
    <property type="protein sequence ID" value="THJ32801.1"/>
    <property type="molecule type" value="Genomic_DNA"/>
</dbReference>
<feature type="compositionally biased region" description="Gly residues" evidence="1">
    <location>
        <begin position="51"/>
        <end position="62"/>
    </location>
</feature>
<name>A0A4S5BPF9_9BURK</name>
<proteinExistence type="predicted"/>
<dbReference type="RefSeq" id="WP_136406711.1">
    <property type="nucleotide sequence ID" value="NZ_SSWX01000013.1"/>
</dbReference>